<dbReference type="PANTHER" id="PTHR32494:SF5">
    <property type="entry name" value="ALLANTOATE AMIDOHYDROLASE"/>
    <property type="match status" value="1"/>
</dbReference>
<evidence type="ECO:0000313" key="4">
    <source>
        <dbReference type="Proteomes" id="UP001610810"/>
    </source>
</evidence>
<name>A0ABW7S5Z8_STRTE</name>
<reference evidence="3 4" key="1">
    <citation type="submission" date="2024-10" db="EMBL/GenBank/DDBJ databases">
        <authorList>
            <person name="Wannawong T."/>
            <person name="Kuncharoen N."/>
            <person name="Mhuantong W."/>
        </authorList>
    </citation>
    <scope>NUCLEOTIDE SEQUENCE [LARGE SCALE GENOMIC DNA]</scope>
    <source>
        <strain evidence="3 4">CALK1-4</strain>
    </source>
</reference>
<dbReference type="PANTHER" id="PTHR32494">
    <property type="entry name" value="ALLANTOATE DEIMINASE-RELATED"/>
    <property type="match status" value="1"/>
</dbReference>
<dbReference type="SUPFAM" id="SSF55031">
    <property type="entry name" value="Bacterial exopeptidase dimerisation domain"/>
    <property type="match status" value="1"/>
</dbReference>
<dbReference type="RefSeq" id="WP_210918025.1">
    <property type="nucleotide sequence ID" value="NZ_JBIAYI010000006.1"/>
</dbReference>
<dbReference type="NCBIfam" id="NF006770">
    <property type="entry name" value="PRK09290.1-4"/>
    <property type="match status" value="1"/>
</dbReference>
<dbReference type="CDD" id="cd03884">
    <property type="entry name" value="M20_bAS"/>
    <property type="match status" value="1"/>
</dbReference>
<organism evidence="3 4">
    <name type="scientific">Streptomyces tendae</name>
    <dbReference type="NCBI Taxonomy" id="1932"/>
    <lineage>
        <taxon>Bacteria</taxon>
        <taxon>Bacillati</taxon>
        <taxon>Actinomycetota</taxon>
        <taxon>Actinomycetes</taxon>
        <taxon>Kitasatosporales</taxon>
        <taxon>Streptomycetaceae</taxon>
        <taxon>Streptomyces</taxon>
    </lineage>
</organism>
<dbReference type="Gene3D" id="3.40.630.10">
    <property type="entry name" value="Zn peptidases"/>
    <property type="match status" value="1"/>
</dbReference>
<protein>
    <submittedName>
        <fullName evidence="3">Allantoate amidohydrolase</fullName>
    </submittedName>
</protein>
<evidence type="ECO:0000313" key="3">
    <source>
        <dbReference type="EMBL" id="MFI0575685.1"/>
    </source>
</evidence>
<dbReference type="InterPro" id="IPR036264">
    <property type="entry name" value="Bact_exopeptidase_dim_dom"/>
</dbReference>
<dbReference type="InterPro" id="IPR010158">
    <property type="entry name" value="Amidase_Cbmase"/>
</dbReference>
<dbReference type="InterPro" id="IPR002933">
    <property type="entry name" value="Peptidase_M20"/>
</dbReference>
<evidence type="ECO:0000256" key="1">
    <source>
        <dbReference type="ARBA" id="ARBA00006153"/>
    </source>
</evidence>
<evidence type="ECO:0000256" key="2">
    <source>
        <dbReference type="ARBA" id="ARBA00022801"/>
    </source>
</evidence>
<dbReference type="Proteomes" id="UP001610810">
    <property type="component" value="Unassembled WGS sequence"/>
</dbReference>
<keyword evidence="2" id="KW-0378">Hydrolase</keyword>
<dbReference type="Pfam" id="PF01546">
    <property type="entry name" value="Peptidase_M20"/>
    <property type="match status" value="1"/>
</dbReference>
<dbReference type="EMBL" id="JBIQWK010000009">
    <property type="protein sequence ID" value="MFI0575685.1"/>
    <property type="molecule type" value="Genomic_DNA"/>
</dbReference>
<accession>A0ABW7S5Z8</accession>
<keyword evidence="4" id="KW-1185">Reference proteome</keyword>
<comment type="caution">
    <text evidence="3">The sequence shown here is derived from an EMBL/GenBank/DDBJ whole genome shotgun (WGS) entry which is preliminary data.</text>
</comment>
<dbReference type="SUPFAM" id="SSF53187">
    <property type="entry name" value="Zn-dependent exopeptidases"/>
    <property type="match status" value="1"/>
</dbReference>
<sequence length="405" mass="43014">MSFHSMWAELLPVGRSSASGGYRRYAWTGADTDCRAWFREQAEARGLVHETDRNGNQWAWLGDPAAGNAVVTGSHLDSVPEGGAFDGPLGVVSAFAALDELRARGARFTRPLGIVNFGDEEGARFGLACVGSRLTAGALTVEQAHRLTDGDGVTLPRAMESAGYDPGTLGPDPERLARIGAFVELHVEQGRALDLSGDRIGIASAIWPHGRWRFDFRGEANHAGTTRLADRHDPMLSYAETVLAARREAELAGAVATFGKIGVEPNGVNAIPSLVRGWLDSRAADQESLDTVVTGIEKAAREYAAAHGVDLDVVRESFTPVVEFDHALRDELARILGTRTELKVPVLGTGAGHDAGILSDRIPTAMLFVRNPTGVSHSPAEYAAEDDCVAGVTALADVLEGLACT</sequence>
<comment type="similarity">
    <text evidence="1">Belongs to the peptidase M20 family.</text>
</comment>
<dbReference type="PIRSF" id="PIRSF001235">
    <property type="entry name" value="Amidase_carbamoylase"/>
    <property type="match status" value="1"/>
</dbReference>
<dbReference type="NCBIfam" id="TIGR01879">
    <property type="entry name" value="hydantase"/>
    <property type="match status" value="1"/>
</dbReference>
<dbReference type="Gene3D" id="3.30.70.360">
    <property type="match status" value="1"/>
</dbReference>
<gene>
    <name evidence="3" type="ORF">ACH3YB_29050</name>
</gene>
<proteinExistence type="inferred from homology"/>